<comment type="caution">
    <text evidence="5">The sequence shown here is derived from an EMBL/GenBank/DDBJ whole genome shotgun (WGS) entry which is preliminary data.</text>
</comment>
<evidence type="ECO:0000256" key="2">
    <source>
        <dbReference type="ARBA" id="ARBA00023125"/>
    </source>
</evidence>
<gene>
    <name evidence="5" type="ORF">BC739_000496</name>
</gene>
<evidence type="ECO:0000256" key="3">
    <source>
        <dbReference type="ARBA" id="ARBA00023163"/>
    </source>
</evidence>
<dbReference type="Proteomes" id="UP000517916">
    <property type="component" value="Unassembled WGS sequence"/>
</dbReference>
<proteinExistence type="predicted"/>
<organism evidence="5 6">
    <name type="scientific">Kutzneria viridogrisea</name>
    <dbReference type="NCBI Taxonomy" id="47990"/>
    <lineage>
        <taxon>Bacteria</taxon>
        <taxon>Bacillati</taxon>
        <taxon>Actinomycetota</taxon>
        <taxon>Actinomycetes</taxon>
        <taxon>Pseudonocardiales</taxon>
        <taxon>Pseudonocardiaceae</taxon>
        <taxon>Kutzneria</taxon>
    </lineage>
</organism>
<dbReference type="InterPro" id="IPR050204">
    <property type="entry name" value="AraC_XylS_family_regulators"/>
</dbReference>
<evidence type="ECO:0000313" key="6">
    <source>
        <dbReference type="Proteomes" id="UP000517916"/>
    </source>
</evidence>
<dbReference type="SMART" id="SM00342">
    <property type="entry name" value="HTH_ARAC"/>
    <property type="match status" value="1"/>
</dbReference>
<evidence type="ECO:0000313" key="5">
    <source>
        <dbReference type="EMBL" id="MBA8923299.1"/>
    </source>
</evidence>
<dbReference type="SUPFAM" id="SSF46689">
    <property type="entry name" value="Homeodomain-like"/>
    <property type="match status" value="2"/>
</dbReference>
<dbReference type="PROSITE" id="PS01124">
    <property type="entry name" value="HTH_ARAC_FAMILY_2"/>
    <property type="match status" value="1"/>
</dbReference>
<name>A0ABR6B8U6_9PSEU</name>
<dbReference type="EMBL" id="JACJID010000001">
    <property type="protein sequence ID" value="MBA8923299.1"/>
    <property type="molecule type" value="Genomic_DNA"/>
</dbReference>
<dbReference type="InterPro" id="IPR018060">
    <property type="entry name" value="HTH_AraC"/>
</dbReference>
<evidence type="ECO:0000259" key="4">
    <source>
        <dbReference type="PROSITE" id="PS01124"/>
    </source>
</evidence>
<evidence type="ECO:0000256" key="1">
    <source>
        <dbReference type="ARBA" id="ARBA00023015"/>
    </source>
</evidence>
<sequence>MGLAFESTDLDEIQEFLSVGYTAMRLRARCQERYQYRLIRNPLGPISLDFADAGFDVDYLVNPPGSLCLAGVESGTIPYLETEGMRDSYGPGEVFLVAQPDRPFATRSCRTRYSYTVLDPALLSQVAATAPGRTDAPVRLTGYRPISPSAGQQLLRTITFLRDQVIPAPTIRDAPLITSTAPQLLAAAVLATFPNTALIDPTIEDRHDAHPATLRRAMAFIDDHAHRDISVADVAAAVHVTIRALQYAFRRHRGTTPMGYLRQVRLHHAHQELLASDPTTGATVTEIAARWGFFHPGRFAHYYRHTYGHPPARTLLRRAC</sequence>
<keyword evidence="6" id="KW-1185">Reference proteome</keyword>
<dbReference type="PANTHER" id="PTHR46796">
    <property type="entry name" value="HTH-TYPE TRANSCRIPTIONAL ACTIVATOR RHAS-RELATED"/>
    <property type="match status" value="1"/>
</dbReference>
<dbReference type="RefSeq" id="WP_182836134.1">
    <property type="nucleotide sequence ID" value="NZ_BAAABQ010000046.1"/>
</dbReference>
<protein>
    <submittedName>
        <fullName evidence="5">AraC-like DNA-binding protein</fullName>
    </submittedName>
</protein>
<keyword evidence="1" id="KW-0805">Transcription regulation</keyword>
<dbReference type="Gene3D" id="1.10.10.60">
    <property type="entry name" value="Homeodomain-like"/>
    <property type="match status" value="1"/>
</dbReference>
<dbReference type="PANTHER" id="PTHR46796:SF12">
    <property type="entry name" value="HTH-TYPE DNA-BINDING TRANSCRIPTIONAL ACTIVATOR EUTR"/>
    <property type="match status" value="1"/>
</dbReference>
<feature type="domain" description="HTH araC/xylS-type" evidence="4">
    <location>
        <begin position="215"/>
        <end position="317"/>
    </location>
</feature>
<keyword evidence="2" id="KW-0238">DNA-binding</keyword>
<accession>A0ABR6B8U6</accession>
<dbReference type="InterPro" id="IPR009057">
    <property type="entry name" value="Homeodomain-like_sf"/>
</dbReference>
<dbReference type="Pfam" id="PF12833">
    <property type="entry name" value="HTH_18"/>
    <property type="match status" value="1"/>
</dbReference>
<reference evidence="5 6" key="1">
    <citation type="submission" date="2020-08" db="EMBL/GenBank/DDBJ databases">
        <title>Genomic Encyclopedia of Archaeal and Bacterial Type Strains, Phase II (KMG-II): from individual species to whole genera.</title>
        <authorList>
            <person name="Goeker M."/>
        </authorList>
    </citation>
    <scope>NUCLEOTIDE SEQUENCE [LARGE SCALE GENOMIC DNA]</scope>
    <source>
        <strain evidence="5 6">DSM 43850</strain>
    </source>
</reference>
<keyword evidence="3" id="KW-0804">Transcription</keyword>